<gene>
    <name evidence="2" type="ORF">GCM10011352_27830</name>
</gene>
<feature type="transmembrane region" description="Helical" evidence="1">
    <location>
        <begin position="88"/>
        <end position="107"/>
    </location>
</feature>
<dbReference type="Pfam" id="PF06790">
    <property type="entry name" value="UPF0259"/>
    <property type="match status" value="1"/>
</dbReference>
<keyword evidence="3" id="KW-1185">Reference proteome</keyword>
<feature type="transmembrane region" description="Helical" evidence="1">
    <location>
        <begin position="17"/>
        <end position="38"/>
    </location>
</feature>
<keyword evidence="1" id="KW-0472">Membrane</keyword>
<evidence type="ECO:0000256" key="1">
    <source>
        <dbReference type="SAM" id="Phobius"/>
    </source>
</evidence>
<feature type="transmembrane region" description="Helical" evidence="1">
    <location>
        <begin position="158"/>
        <end position="178"/>
    </location>
</feature>
<evidence type="ECO:0000313" key="2">
    <source>
        <dbReference type="EMBL" id="GGC00038.1"/>
    </source>
</evidence>
<dbReference type="EMBL" id="BMIJ01000005">
    <property type="protein sequence ID" value="GGC00038.1"/>
    <property type="molecule type" value="Genomic_DNA"/>
</dbReference>
<organism evidence="2 3">
    <name type="scientific">Marinobacterium zhoushanense</name>
    <dbReference type="NCBI Taxonomy" id="1679163"/>
    <lineage>
        <taxon>Bacteria</taxon>
        <taxon>Pseudomonadati</taxon>
        <taxon>Pseudomonadota</taxon>
        <taxon>Gammaproteobacteria</taxon>
        <taxon>Oceanospirillales</taxon>
        <taxon>Oceanospirillaceae</taxon>
        <taxon>Marinobacterium</taxon>
    </lineage>
</organism>
<accession>A0ABQ1KJ37</accession>
<sequence>MAFDYLRQTLFFFRQHLLALAAIQLPFLILLAFANYLLLGDLSDTSDPDLQINTGLASLIRLLLLPLYLGGTIIYLQSVVDDRTVHPLTAVLSSFGCWGRLLLTYVLNALAVSLGLMLLIIPGVYFGVRFAVADYACVLERRSPIDAMRNSWEITPEYFWVLFQGLALLMGGLFLANISLTRALGDQTFLVALSSVLFDFLSVLVTIYGFRIYCVIREEQRT</sequence>
<name>A0ABQ1KJ37_9GAMM</name>
<evidence type="ECO:0008006" key="4">
    <source>
        <dbReference type="Google" id="ProtNLM"/>
    </source>
</evidence>
<feature type="transmembrane region" description="Helical" evidence="1">
    <location>
        <begin position="190"/>
        <end position="216"/>
    </location>
</feature>
<keyword evidence="1" id="KW-0812">Transmembrane</keyword>
<dbReference type="RefSeq" id="WP_188749323.1">
    <property type="nucleotide sequence ID" value="NZ_BMIJ01000005.1"/>
</dbReference>
<reference evidence="3" key="1">
    <citation type="journal article" date="2019" name="Int. J. Syst. Evol. Microbiol.">
        <title>The Global Catalogue of Microorganisms (GCM) 10K type strain sequencing project: providing services to taxonomists for standard genome sequencing and annotation.</title>
        <authorList>
            <consortium name="The Broad Institute Genomics Platform"/>
            <consortium name="The Broad Institute Genome Sequencing Center for Infectious Disease"/>
            <person name="Wu L."/>
            <person name="Ma J."/>
        </authorList>
    </citation>
    <scope>NUCLEOTIDE SEQUENCE [LARGE SCALE GENOMIC DNA]</scope>
    <source>
        <strain evidence="3">CGMCC 1.15341</strain>
    </source>
</reference>
<keyword evidence="1" id="KW-1133">Transmembrane helix</keyword>
<evidence type="ECO:0000313" key="3">
    <source>
        <dbReference type="Proteomes" id="UP000629025"/>
    </source>
</evidence>
<proteinExistence type="predicted"/>
<protein>
    <recommendedName>
        <fullName evidence="4">Glycerophosphoryl diester phosphodiesterase membrane domain-containing protein</fullName>
    </recommendedName>
</protein>
<dbReference type="Proteomes" id="UP000629025">
    <property type="component" value="Unassembled WGS sequence"/>
</dbReference>
<feature type="transmembrane region" description="Helical" evidence="1">
    <location>
        <begin position="113"/>
        <end position="137"/>
    </location>
</feature>
<comment type="caution">
    <text evidence="2">The sequence shown here is derived from an EMBL/GenBank/DDBJ whole genome shotgun (WGS) entry which is preliminary data.</text>
</comment>
<feature type="transmembrane region" description="Helical" evidence="1">
    <location>
        <begin position="58"/>
        <end position="76"/>
    </location>
</feature>